<comment type="subcellular location">
    <subcellularLocation>
        <location evidence="1">Membrane</location>
        <topology evidence="1">Multi-pass membrane protein</topology>
    </subcellularLocation>
</comment>
<keyword evidence="8" id="KW-1185">Reference proteome</keyword>
<protein>
    <submittedName>
        <fullName evidence="7">ABC transporter permease</fullName>
    </submittedName>
</protein>
<feature type="transmembrane region" description="Helical" evidence="6">
    <location>
        <begin position="12"/>
        <end position="29"/>
    </location>
</feature>
<dbReference type="InterPro" id="IPR005226">
    <property type="entry name" value="UPF0014_fam"/>
</dbReference>
<dbReference type="PANTHER" id="PTHR30028">
    <property type="entry name" value="UPF0014 INNER MEMBRANE PROTEIN YBBM-RELATED"/>
    <property type="match status" value="1"/>
</dbReference>
<name>A0ABM6YT70_9VIBR</name>
<evidence type="ECO:0000256" key="2">
    <source>
        <dbReference type="ARBA" id="ARBA00005268"/>
    </source>
</evidence>
<evidence type="ECO:0000256" key="3">
    <source>
        <dbReference type="ARBA" id="ARBA00022692"/>
    </source>
</evidence>
<feature type="transmembrane region" description="Helical" evidence="6">
    <location>
        <begin position="65"/>
        <end position="83"/>
    </location>
</feature>
<gene>
    <name evidence="7" type="ORF">D1115_05795</name>
</gene>
<feature type="transmembrane region" description="Helical" evidence="6">
    <location>
        <begin position="129"/>
        <end position="151"/>
    </location>
</feature>
<feature type="transmembrane region" description="Helical" evidence="6">
    <location>
        <begin position="224"/>
        <end position="246"/>
    </location>
</feature>
<keyword evidence="3 6" id="KW-0812">Transmembrane</keyword>
<feature type="transmembrane region" description="Helical" evidence="6">
    <location>
        <begin position="190"/>
        <end position="212"/>
    </location>
</feature>
<dbReference type="Pfam" id="PF03649">
    <property type="entry name" value="UPF0014"/>
    <property type="match status" value="1"/>
</dbReference>
<comment type="similarity">
    <text evidence="2">Belongs to the UPF0014 family.</text>
</comment>
<dbReference type="Proteomes" id="UP000262832">
    <property type="component" value="Chromosome I"/>
</dbReference>
<dbReference type="PANTHER" id="PTHR30028:SF0">
    <property type="entry name" value="PROTEIN ALUMINUM SENSITIVE 3"/>
    <property type="match status" value="1"/>
</dbReference>
<evidence type="ECO:0000256" key="4">
    <source>
        <dbReference type="ARBA" id="ARBA00022989"/>
    </source>
</evidence>
<evidence type="ECO:0000256" key="6">
    <source>
        <dbReference type="SAM" id="Phobius"/>
    </source>
</evidence>
<accession>A0ABM6YT70</accession>
<evidence type="ECO:0000256" key="5">
    <source>
        <dbReference type="ARBA" id="ARBA00023136"/>
    </source>
</evidence>
<proteinExistence type="inferred from homology"/>
<dbReference type="RefSeq" id="WP_128810648.1">
    <property type="nucleotide sequence ID" value="NZ_CP032093.1"/>
</dbReference>
<evidence type="ECO:0000313" key="8">
    <source>
        <dbReference type="Proteomes" id="UP000262832"/>
    </source>
</evidence>
<organism evidence="7 8">
    <name type="scientific">Vibrio alfacsensis</name>
    <dbReference type="NCBI Taxonomy" id="1074311"/>
    <lineage>
        <taxon>Bacteria</taxon>
        <taxon>Pseudomonadati</taxon>
        <taxon>Pseudomonadota</taxon>
        <taxon>Gammaproteobacteria</taxon>
        <taxon>Vibrionales</taxon>
        <taxon>Vibrionaceae</taxon>
        <taxon>Vibrio</taxon>
    </lineage>
</organism>
<reference evidence="7 8" key="1">
    <citation type="submission" date="2018-08" db="EMBL/GenBank/DDBJ databases">
        <title>Genomic taxonomy of the Vibrionaceae family.</title>
        <authorList>
            <person name="Gomez-Gil B."/>
            <person name="Tanaka M."/>
            <person name="Sawabe T."/>
            <person name="Enciso-Ibarra K."/>
        </authorList>
    </citation>
    <scope>NUCLEOTIDE SEQUENCE [LARGE SCALE GENOMIC DNA]</scope>
    <source>
        <strain evidence="7 8">CAIM 1831</strain>
    </source>
</reference>
<dbReference type="EMBL" id="CP032093">
    <property type="protein sequence ID" value="AXY00811.1"/>
    <property type="molecule type" value="Genomic_DNA"/>
</dbReference>
<sequence length="274" mass="29917">MNQVVDINWLDLATFSLILCIPLFINMHYKLGLARDSVISVIRMTIQLFLVGLYLEYLFQLNSLAINLAWLVIMVVVGASAIVNKANLPQNALILPLIAGLTCSLFPLLAAISFGLVKPQPFYNAQYMIPLAGMLLGNSLSSNIVALQNLFTAFEQRKSEYEAAISLGASPKYASFPFIQEALRKSLAPILASMATTGLVTLPGMMTGQILGGASPMIAIKYQLVIMLAIFVMLSVSVALTLELTLRCVQTKEGRITVKFTPEKRSKNAQQKNS</sequence>
<keyword evidence="5 6" id="KW-0472">Membrane</keyword>
<evidence type="ECO:0000256" key="1">
    <source>
        <dbReference type="ARBA" id="ARBA00004141"/>
    </source>
</evidence>
<feature type="transmembrane region" description="Helical" evidence="6">
    <location>
        <begin position="95"/>
        <end position="117"/>
    </location>
</feature>
<keyword evidence="4 6" id="KW-1133">Transmembrane helix</keyword>
<evidence type="ECO:0000313" key="7">
    <source>
        <dbReference type="EMBL" id="AXY00811.1"/>
    </source>
</evidence>